<reference evidence="2 3" key="1">
    <citation type="journal article" date="2024" name="Plant Biotechnol. J.">
        <title>Dendrobium thyrsiflorum genome and its molecular insights into genes involved in important horticultural traits.</title>
        <authorList>
            <person name="Chen B."/>
            <person name="Wang J.Y."/>
            <person name="Zheng P.J."/>
            <person name="Li K.L."/>
            <person name="Liang Y.M."/>
            <person name="Chen X.F."/>
            <person name="Zhang C."/>
            <person name="Zhao X."/>
            <person name="He X."/>
            <person name="Zhang G.Q."/>
            <person name="Liu Z.J."/>
            <person name="Xu Q."/>
        </authorList>
    </citation>
    <scope>NUCLEOTIDE SEQUENCE [LARGE SCALE GENOMIC DNA]</scope>
    <source>
        <strain evidence="2">GZMU011</strain>
    </source>
</reference>
<dbReference type="EMBL" id="JANQDX010000009">
    <property type="protein sequence ID" value="KAL0919580.1"/>
    <property type="molecule type" value="Genomic_DNA"/>
</dbReference>
<feature type="region of interest" description="Disordered" evidence="1">
    <location>
        <begin position="705"/>
        <end position="729"/>
    </location>
</feature>
<evidence type="ECO:0000313" key="3">
    <source>
        <dbReference type="Proteomes" id="UP001552299"/>
    </source>
</evidence>
<organism evidence="2 3">
    <name type="scientific">Dendrobium thyrsiflorum</name>
    <name type="common">Pinecone-like raceme dendrobium</name>
    <name type="synonym">Orchid</name>
    <dbReference type="NCBI Taxonomy" id="117978"/>
    <lineage>
        <taxon>Eukaryota</taxon>
        <taxon>Viridiplantae</taxon>
        <taxon>Streptophyta</taxon>
        <taxon>Embryophyta</taxon>
        <taxon>Tracheophyta</taxon>
        <taxon>Spermatophyta</taxon>
        <taxon>Magnoliopsida</taxon>
        <taxon>Liliopsida</taxon>
        <taxon>Asparagales</taxon>
        <taxon>Orchidaceae</taxon>
        <taxon>Epidendroideae</taxon>
        <taxon>Malaxideae</taxon>
        <taxon>Dendrobiinae</taxon>
        <taxon>Dendrobium</taxon>
    </lineage>
</organism>
<protein>
    <submittedName>
        <fullName evidence="2">Uncharacterized protein</fullName>
    </submittedName>
</protein>
<dbReference type="PANTHER" id="PTHR33737:SF2">
    <property type="entry name" value="OS12G0102700 PROTEIN"/>
    <property type="match status" value="1"/>
</dbReference>
<sequence length="749" mass="82936">MEIRRSSGALNEYFPESHFCATPDGRGNENICPENEVMSPVASKRSRKDGKLNLRKSLAWNPAFSSEEGVLDSTELSVISDSVTKRSSRHLSKTNVESSSMTEFGNFSKRPPLNNLEENYSSKEHGIRMSRSSNKRAANLFSISETSKHDRPQMSMTLIKTPSTKGITRNVPKLDAACLMLEKEKTAKVQIEKDTSILRLNSCPSYSNRSQRRMSCSASTGMAFIVKEKAQNFRGLPAAPIHARQSTLRMPSSHGRLEKEKTAKPLFEKDPILLKLNSCPSSSTESPMETTCSGSAGIFYSNSQQTFNVPGLPPAPIQAKPSALRMPSPSLGFFQQKMVTSSHSTQLHRTSQLPISNTPSLRKLVNLKRMAPSKPPVAQTERQPRKDFEAHTNMEIKQFNKKGMISSNGYGRSNRPSDVAEEIMTNCLSVSHNRDVKTRETLLWKPYNGRTTEREFTDENCSESQICCKPWTEGGGMIGNVQHFNGFENTSDSSQYSVGAIATEICPTSSEMHFPQNLDESNLKPLYVDAPVMNSELVMQKDAGDETFAETSLEKLQCISAVCGASEEELSQNGNEHFHKPSKDSTEEGGVQNGNEHFHKTISQVQQTVPGKSQTREVHANSLPDVQLAAAEECQPQNDLQLCELRSETSSVEENGLMPAKKASLDNLKQDTSLLKPHLSAVPYSEEWLSAIEAFGEDILEVKTGTVQNSPPDKGIPEHGPWSPVRRKAQDVGPFDCTKYTIKPLPLEE</sequence>
<evidence type="ECO:0000256" key="1">
    <source>
        <dbReference type="SAM" id="MobiDB-lite"/>
    </source>
</evidence>
<comment type="caution">
    <text evidence="2">The sequence shown here is derived from an EMBL/GenBank/DDBJ whole genome shotgun (WGS) entry which is preliminary data.</text>
</comment>
<accession>A0ABD0V485</accession>
<keyword evidence="3" id="KW-1185">Reference proteome</keyword>
<name>A0ABD0V485_DENTH</name>
<proteinExistence type="predicted"/>
<evidence type="ECO:0000313" key="2">
    <source>
        <dbReference type="EMBL" id="KAL0919580.1"/>
    </source>
</evidence>
<dbReference type="InterPro" id="IPR045882">
    <property type="entry name" value="GPT1/2"/>
</dbReference>
<feature type="compositionally biased region" description="Basic and acidic residues" evidence="1">
    <location>
        <begin position="576"/>
        <end position="586"/>
    </location>
</feature>
<gene>
    <name evidence="2" type="ORF">M5K25_011683</name>
</gene>
<dbReference type="PANTHER" id="PTHR33737">
    <property type="entry name" value="OS05G0121800 PROTEIN"/>
    <property type="match status" value="1"/>
</dbReference>
<dbReference type="Proteomes" id="UP001552299">
    <property type="component" value="Unassembled WGS sequence"/>
</dbReference>
<dbReference type="AlphaFoldDB" id="A0ABD0V485"/>
<feature type="region of interest" description="Disordered" evidence="1">
    <location>
        <begin position="570"/>
        <end position="594"/>
    </location>
</feature>